<reference evidence="2" key="1">
    <citation type="submission" date="2025-08" db="UniProtKB">
        <authorList>
            <consortium name="Ensembl"/>
        </authorList>
    </citation>
    <scope>IDENTIFICATION</scope>
</reference>
<feature type="region of interest" description="Disordered" evidence="1">
    <location>
        <begin position="665"/>
        <end position="795"/>
    </location>
</feature>
<dbReference type="GO" id="GO:0007015">
    <property type="term" value="P:actin filament organization"/>
    <property type="evidence" value="ECO:0007669"/>
    <property type="project" value="TreeGrafter"/>
</dbReference>
<dbReference type="PANTHER" id="PTHR22591">
    <property type="entry name" value="XIN"/>
    <property type="match status" value="1"/>
</dbReference>
<dbReference type="Ensembl" id="ENSSTUT00000024092.1">
    <property type="protein sequence ID" value="ENSSTUP00000022963.1"/>
    <property type="gene ID" value="ENSSTUG00000010043.1"/>
</dbReference>
<dbReference type="OMA" id="TSHINRA"/>
<dbReference type="AlphaFoldDB" id="A0A673XNL4"/>
<dbReference type="GO" id="GO:0005925">
    <property type="term" value="C:focal adhesion"/>
    <property type="evidence" value="ECO:0007669"/>
    <property type="project" value="TreeGrafter"/>
</dbReference>
<evidence type="ECO:0000313" key="2">
    <source>
        <dbReference type="Ensembl" id="ENSSTUP00000022963.1"/>
    </source>
</evidence>
<feature type="compositionally biased region" description="Polar residues" evidence="1">
    <location>
        <begin position="191"/>
        <end position="202"/>
    </location>
</feature>
<evidence type="ECO:0000256" key="1">
    <source>
        <dbReference type="SAM" id="MobiDB-lite"/>
    </source>
</evidence>
<proteinExistence type="predicted"/>
<feature type="region of interest" description="Disordered" evidence="1">
    <location>
        <begin position="348"/>
        <end position="371"/>
    </location>
</feature>
<feature type="compositionally biased region" description="Basic and acidic residues" evidence="1">
    <location>
        <begin position="358"/>
        <end position="371"/>
    </location>
</feature>
<dbReference type="PANTHER" id="PTHR22591:SF3">
    <property type="entry name" value="XIN ACTIN-BINDING REPEAT-CONTAINING 2B"/>
    <property type="match status" value="1"/>
</dbReference>
<feature type="region of interest" description="Disordered" evidence="1">
    <location>
        <begin position="142"/>
        <end position="215"/>
    </location>
</feature>
<dbReference type="GeneTree" id="ENSGT00530000063779"/>
<dbReference type="GO" id="GO:0051015">
    <property type="term" value="F:actin filament binding"/>
    <property type="evidence" value="ECO:0007669"/>
    <property type="project" value="TreeGrafter"/>
</dbReference>
<feature type="region of interest" description="Disordered" evidence="1">
    <location>
        <begin position="535"/>
        <end position="582"/>
    </location>
</feature>
<evidence type="ECO:0000313" key="3">
    <source>
        <dbReference type="Proteomes" id="UP000472277"/>
    </source>
</evidence>
<feature type="compositionally biased region" description="Pro residues" evidence="1">
    <location>
        <begin position="548"/>
        <end position="563"/>
    </location>
</feature>
<dbReference type="InParanoid" id="A0A673XNL4"/>
<feature type="compositionally biased region" description="Polar residues" evidence="1">
    <location>
        <begin position="701"/>
        <end position="719"/>
    </location>
</feature>
<feature type="compositionally biased region" description="Polar residues" evidence="1">
    <location>
        <begin position="817"/>
        <end position="828"/>
    </location>
</feature>
<feature type="region of interest" description="Disordered" evidence="1">
    <location>
        <begin position="817"/>
        <end position="836"/>
    </location>
</feature>
<feature type="compositionally biased region" description="Basic and acidic residues" evidence="1">
    <location>
        <begin position="143"/>
        <end position="160"/>
    </location>
</feature>
<accession>A0A673XNL4</accession>
<feature type="compositionally biased region" description="Basic and acidic residues" evidence="1">
    <location>
        <begin position="172"/>
        <end position="190"/>
    </location>
</feature>
<feature type="compositionally biased region" description="Basic and acidic residues" evidence="1">
    <location>
        <begin position="203"/>
        <end position="215"/>
    </location>
</feature>
<organism evidence="2 3">
    <name type="scientific">Salmo trutta</name>
    <name type="common">Brown trout</name>
    <dbReference type="NCBI Taxonomy" id="8032"/>
    <lineage>
        <taxon>Eukaryota</taxon>
        <taxon>Metazoa</taxon>
        <taxon>Chordata</taxon>
        <taxon>Craniata</taxon>
        <taxon>Vertebrata</taxon>
        <taxon>Euteleostomi</taxon>
        <taxon>Actinopterygii</taxon>
        <taxon>Neopterygii</taxon>
        <taxon>Teleostei</taxon>
        <taxon>Protacanthopterygii</taxon>
        <taxon>Salmoniformes</taxon>
        <taxon>Salmonidae</taxon>
        <taxon>Salmoninae</taxon>
        <taxon>Salmo</taxon>
    </lineage>
</organism>
<sequence>MFGFTQENAEKTVTNVKSDTLSSDFSKQAQISDTPSSTNLISAGNEQNLPECAVISATKHHIVSNETSKVSSIQHQTSISSTKQQPVTAAKQQVLSAYTEQSHFAVSSSQVQISTSDAKKFENTKADVKNLKMNSQVQISTSDAKKVENMKKDVRKDVKNLKTKSQVQISTSDDKKGENTKKDVRKDVKNLKTTSQVQISTSDAKKGENTKRDVMKDVKNLKTTSQVQISTSDAKKVEDTKKDVMKDVKNHKTNSQVQISTSDYKKVENMKRNVKNLKTNSQVQISTSDDKKVEDTKKDVMKDVKKLKTTSQVQISTMIITESKVHQSVQEQGTVKVEKQVKASQKKKEVTANQQIQEKPKEEYRNVPDSQRREHVQKLISHITELEGATGQVDSKSVKTLLNTIPEWLIGPEETIYLEGTAVEHNIQTLTEIVSNVKKLAKAKLMCLEGTHTTLEKHESKPTSEKIIVGGATQKIRKISVGSSKVECQKKVVESKKTSHESKKQELSVKSIDRSAPSPLLRMRSPSPTFITIESTQRTDSPRRITPSPIPTLRPATPPTPPPRKFEPPTSHINRATPSPTFPRAENLAWIKDTTAQLSCGVTPPPDPLPMQVTENKSDIVEPPASFYRQIKIEQQTEETSEMLAKTIVTAKKHKKELYEEAQKAAVKTYVRKDPIDIPERLGPDMEEPKTSNQDSKDETQSTSEKITENSTEVVGSTESTDKELMEASEMSESSIVTTSVRDKREFFEEAQKAETNKTYQENTQETQRGSGQISPLPSQKEVQQTSADPTDSETKLVTEHFLNLGELGNKTIGSLSSTTVSQHSKSVPTHRPPFSYADVVKKKGSQVTPSETPDEASTEELLRNFHKTWTESESFFKSLGYSVSEERTSHVVSHQTKTVVTGSNSGQKKIP</sequence>
<dbReference type="InterPro" id="IPR030072">
    <property type="entry name" value="XIRP1/XIRP2"/>
</dbReference>
<feature type="compositionally biased region" description="Basic and acidic residues" evidence="1">
    <location>
        <begin position="741"/>
        <end position="756"/>
    </location>
</feature>
<feature type="compositionally biased region" description="Polar residues" evidence="1">
    <location>
        <begin position="757"/>
        <end position="790"/>
    </location>
</feature>
<feature type="compositionally biased region" description="Basic and acidic residues" evidence="1">
    <location>
        <begin position="671"/>
        <end position="700"/>
    </location>
</feature>
<protein>
    <submittedName>
        <fullName evidence="2">Uncharacterized protein</fullName>
    </submittedName>
</protein>
<reference evidence="2" key="2">
    <citation type="submission" date="2025-09" db="UniProtKB">
        <authorList>
            <consortium name="Ensembl"/>
        </authorList>
    </citation>
    <scope>IDENTIFICATION</scope>
</reference>
<keyword evidence="3" id="KW-1185">Reference proteome</keyword>
<dbReference type="Proteomes" id="UP000472277">
    <property type="component" value="Chromosome 20"/>
</dbReference>
<name>A0A673XNL4_SALTR</name>
<dbReference type="GO" id="GO:0001725">
    <property type="term" value="C:stress fiber"/>
    <property type="evidence" value="ECO:0007669"/>
    <property type="project" value="TreeGrafter"/>
</dbReference>
<feature type="region of interest" description="Disordered" evidence="1">
    <location>
        <begin position="1"/>
        <end position="36"/>
    </location>
</feature>